<feature type="region of interest" description="Disordered" evidence="1">
    <location>
        <begin position="120"/>
        <end position="165"/>
    </location>
</feature>
<evidence type="ECO:0000256" key="2">
    <source>
        <dbReference type="SAM" id="SignalP"/>
    </source>
</evidence>
<gene>
    <name evidence="3" type="ORF">SFRICE_012659</name>
</gene>
<evidence type="ECO:0000313" key="3">
    <source>
        <dbReference type="EMBL" id="SOQ42742.1"/>
    </source>
</evidence>
<evidence type="ECO:0000256" key="1">
    <source>
        <dbReference type="SAM" id="MobiDB-lite"/>
    </source>
</evidence>
<reference evidence="3" key="1">
    <citation type="submission" date="2016-07" db="EMBL/GenBank/DDBJ databases">
        <authorList>
            <person name="Bretaudeau A."/>
        </authorList>
    </citation>
    <scope>NUCLEOTIDE SEQUENCE</scope>
    <source>
        <strain evidence="3">Rice</strain>
        <tissue evidence="3">Whole body</tissue>
    </source>
</reference>
<name>A0A2H1VQK3_SPOFR</name>
<sequence>MDFRVKFLMLWILCVSIELTASMPSQTVNRTKRSPANSFSVFGLNLGSAFSATKQAASDTYTGFENIFTGNNYNNRKQIIEPPGIINPNHLFNTLPAGRPNKNIVPPTTQNSIPEVNKIVLPQQSQTQVNRNTNIVTEKSPTPNDQPNTTTEPPVDVKNEVKEKSTETKDIGKEIDKELLDYIFKTELSDYNTATDSNLDNSIDYTTSTDEFETTTICTLDNRIQPAVVATLLG</sequence>
<feature type="signal peptide" evidence="2">
    <location>
        <begin position="1"/>
        <end position="22"/>
    </location>
</feature>
<organism evidence="3">
    <name type="scientific">Spodoptera frugiperda</name>
    <name type="common">Fall armyworm</name>
    <dbReference type="NCBI Taxonomy" id="7108"/>
    <lineage>
        <taxon>Eukaryota</taxon>
        <taxon>Metazoa</taxon>
        <taxon>Ecdysozoa</taxon>
        <taxon>Arthropoda</taxon>
        <taxon>Hexapoda</taxon>
        <taxon>Insecta</taxon>
        <taxon>Pterygota</taxon>
        <taxon>Neoptera</taxon>
        <taxon>Endopterygota</taxon>
        <taxon>Lepidoptera</taxon>
        <taxon>Glossata</taxon>
        <taxon>Ditrysia</taxon>
        <taxon>Noctuoidea</taxon>
        <taxon>Noctuidae</taxon>
        <taxon>Amphipyrinae</taxon>
        <taxon>Spodoptera</taxon>
    </lineage>
</organism>
<feature type="compositionally biased region" description="Basic and acidic residues" evidence="1">
    <location>
        <begin position="155"/>
        <end position="165"/>
    </location>
</feature>
<proteinExistence type="predicted"/>
<dbReference type="AlphaFoldDB" id="A0A2H1VQK3"/>
<accession>A0A2H1VQK3</accession>
<feature type="compositionally biased region" description="Polar residues" evidence="1">
    <location>
        <begin position="122"/>
        <end position="152"/>
    </location>
</feature>
<keyword evidence="2" id="KW-0732">Signal</keyword>
<dbReference type="EMBL" id="ODYU01003673">
    <property type="protein sequence ID" value="SOQ42742.1"/>
    <property type="molecule type" value="Genomic_DNA"/>
</dbReference>
<feature type="chain" id="PRO_5013628365" evidence="2">
    <location>
        <begin position="23"/>
        <end position="234"/>
    </location>
</feature>
<protein>
    <submittedName>
        <fullName evidence="3">SFRICE_012659</fullName>
    </submittedName>
</protein>